<reference evidence="2 3" key="1">
    <citation type="journal article" date="2019" name="Commun. Biol.">
        <title>The bagworm genome reveals a unique fibroin gene that provides high tensile strength.</title>
        <authorList>
            <person name="Kono N."/>
            <person name="Nakamura H."/>
            <person name="Ohtoshi R."/>
            <person name="Tomita M."/>
            <person name="Numata K."/>
            <person name="Arakawa K."/>
        </authorList>
    </citation>
    <scope>NUCLEOTIDE SEQUENCE [LARGE SCALE GENOMIC DNA]</scope>
</reference>
<accession>A0A4C1SSY1</accession>
<evidence type="ECO:0000256" key="1">
    <source>
        <dbReference type="SAM" id="MobiDB-lite"/>
    </source>
</evidence>
<name>A0A4C1SSY1_EUMVA</name>
<evidence type="ECO:0000313" key="3">
    <source>
        <dbReference type="Proteomes" id="UP000299102"/>
    </source>
</evidence>
<dbReference type="Proteomes" id="UP000299102">
    <property type="component" value="Unassembled WGS sequence"/>
</dbReference>
<proteinExistence type="predicted"/>
<comment type="caution">
    <text evidence="2">The sequence shown here is derived from an EMBL/GenBank/DDBJ whole genome shotgun (WGS) entry which is preliminary data.</text>
</comment>
<sequence>MESSLHGTQSPWTGPHTARPAQIRPYRKAQKFVLSPLPADDRYVRAFQFSCDRAASRVGSPHLIPHTSYFFFSYKKKSKHPNVTFRVYAPTNRRSGREVEKVRFQIFRENRAECFLPRRRGSVTKINMKTSSFSLRVMRRVSVSAARRVTGCQRHRCYGRPHPE</sequence>
<evidence type="ECO:0000313" key="2">
    <source>
        <dbReference type="EMBL" id="GBP05242.1"/>
    </source>
</evidence>
<dbReference type="EMBL" id="BGZK01000017">
    <property type="protein sequence ID" value="GBP05242.1"/>
    <property type="molecule type" value="Genomic_DNA"/>
</dbReference>
<organism evidence="2 3">
    <name type="scientific">Eumeta variegata</name>
    <name type="common">Bagworm moth</name>
    <name type="synonym">Eumeta japonica</name>
    <dbReference type="NCBI Taxonomy" id="151549"/>
    <lineage>
        <taxon>Eukaryota</taxon>
        <taxon>Metazoa</taxon>
        <taxon>Ecdysozoa</taxon>
        <taxon>Arthropoda</taxon>
        <taxon>Hexapoda</taxon>
        <taxon>Insecta</taxon>
        <taxon>Pterygota</taxon>
        <taxon>Neoptera</taxon>
        <taxon>Endopterygota</taxon>
        <taxon>Lepidoptera</taxon>
        <taxon>Glossata</taxon>
        <taxon>Ditrysia</taxon>
        <taxon>Tineoidea</taxon>
        <taxon>Psychidae</taxon>
        <taxon>Oiketicinae</taxon>
        <taxon>Eumeta</taxon>
    </lineage>
</organism>
<protein>
    <submittedName>
        <fullName evidence="2">Uncharacterized protein</fullName>
    </submittedName>
</protein>
<dbReference type="AlphaFoldDB" id="A0A4C1SSY1"/>
<keyword evidence="3" id="KW-1185">Reference proteome</keyword>
<feature type="compositionally biased region" description="Polar residues" evidence="1">
    <location>
        <begin position="1"/>
        <end position="12"/>
    </location>
</feature>
<feature type="region of interest" description="Disordered" evidence="1">
    <location>
        <begin position="1"/>
        <end position="21"/>
    </location>
</feature>
<gene>
    <name evidence="2" type="ORF">EVAR_76706_1</name>
</gene>